<dbReference type="Pfam" id="PF16555">
    <property type="entry name" value="GramPos_pilinD1"/>
    <property type="match status" value="1"/>
</dbReference>
<feature type="compositionally biased region" description="Low complexity" evidence="1">
    <location>
        <begin position="375"/>
        <end position="396"/>
    </location>
</feature>
<reference evidence="5 6" key="1">
    <citation type="submission" date="2020-10" db="EMBL/GenBank/DDBJ databases">
        <title>Complete genome sequence of Corynebacterium jeddahense DSM 45997, type strain of Corynebacterium jeddahense.</title>
        <authorList>
            <person name="Busche T."/>
            <person name="Kalinowski J."/>
            <person name="Ruckert C."/>
        </authorList>
    </citation>
    <scope>NUCLEOTIDE SEQUENCE [LARGE SCALE GENOMIC DNA]</scope>
    <source>
        <strain evidence="5 6">DSM 45997</strain>
    </source>
</reference>
<evidence type="ECO:0000313" key="6">
    <source>
        <dbReference type="Proteomes" id="UP001218071"/>
    </source>
</evidence>
<evidence type="ECO:0000313" key="5">
    <source>
        <dbReference type="EMBL" id="WCZ37686.1"/>
    </source>
</evidence>
<dbReference type="EMBL" id="CP063194">
    <property type="protein sequence ID" value="WCZ37686.1"/>
    <property type="molecule type" value="Genomic_DNA"/>
</dbReference>
<keyword evidence="6" id="KW-1185">Reference proteome</keyword>
<keyword evidence="3" id="KW-0732">Signal</keyword>
<feature type="signal peptide" evidence="3">
    <location>
        <begin position="1"/>
        <end position="27"/>
    </location>
</feature>
<dbReference type="NCBIfam" id="NF033902">
    <property type="entry name" value="iso_D2_wall_anc"/>
    <property type="match status" value="1"/>
</dbReference>
<dbReference type="InterPro" id="IPR013783">
    <property type="entry name" value="Ig-like_fold"/>
</dbReference>
<evidence type="ECO:0000256" key="3">
    <source>
        <dbReference type="SAM" id="SignalP"/>
    </source>
</evidence>
<dbReference type="RefSeq" id="WP_042406112.1">
    <property type="nucleotide sequence ID" value="NZ_CBYN010000028.1"/>
</dbReference>
<keyword evidence="2" id="KW-1133">Transmembrane helix</keyword>
<accession>A0ABY7UG19</accession>
<name>A0ABY7UG19_9CORY</name>
<evidence type="ECO:0000256" key="2">
    <source>
        <dbReference type="SAM" id="Phobius"/>
    </source>
</evidence>
<feature type="region of interest" description="Disordered" evidence="1">
    <location>
        <begin position="364"/>
        <end position="409"/>
    </location>
</feature>
<gene>
    <name evidence="5" type="ORF">CJEDD_00250</name>
</gene>
<evidence type="ECO:0000259" key="4">
    <source>
        <dbReference type="Pfam" id="PF16555"/>
    </source>
</evidence>
<sequence>MNTFKRSLVASVAAGVILAGGAAPVFAQTPAPTTVGAAGIPVTQDQINSLVRTNKDEANLTIHKYSHKLDGSEKNGNGEALTPAPTFNIVKGAQYKIERIDADLKTNEGWRKASKIAAGTERANVIDIKTGEKSRTVTTGENGDVTTTLPLGLYRVTELAAPGHEINATPFYVTLPMTNVKGDAWNYDVHVYPKNTPDDRKLFTKDVKDANSHAFVSTDSYDTSTPAALVKGNNVTYPISSRVENGTLEYYRIEDHFDGTRLRQRTAGDKQQGETALVTNVRVTDENNKSLATLSAGDYGVSLENTGTANAFLAVELTPQGLAKLNGTTGQRRLAFEFNAELVEIGDKEAALKSVDNTDLRLWQRVGDNPPTTPNTPVTTTPPATNTPPTSSTPATNTPPPGTTTPTPFTQSYYGNVKIQKQNNEGGNLKGAKFELFKCTKADDGKLTLDQKTGALGSATSGEGGLAYFSGVHANSFVDNKAVDAGNNGYCIVETQAPRVAVVDAQGKPTGETSNYELLAQPVFFQVIADTKNNTVPLTVIKTNETVNQPEKGGFKLPFTGGNGAFWILGLGVLSLLVALGAQEKRRRQSA</sequence>
<organism evidence="5 6">
    <name type="scientific">Corynebacterium jeddahense</name>
    <dbReference type="NCBI Taxonomy" id="1414719"/>
    <lineage>
        <taxon>Bacteria</taxon>
        <taxon>Bacillati</taxon>
        <taxon>Actinomycetota</taxon>
        <taxon>Actinomycetes</taxon>
        <taxon>Mycobacteriales</taxon>
        <taxon>Corynebacteriaceae</taxon>
        <taxon>Corynebacterium</taxon>
    </lineage>
</organism>
<dbReference type="Proteomes" id="UP001218071">
    <property type="component" value="Chromosome"/>
</dbReference>
<dbReference type="InterPro" id="IPR032364">
    <property type="entry name" value="GramPos_pilinD1_N"/>
</dbReference>
<dbReference type="Gene3D" id="2.60.40.10">
    <property type="entry name" value="Immunoglobulins"/>
    <property type="match status" value="2"/>
</dbReference>
<keyword evidence="2" id="KW-0812">Transmembrane</keyword>
<evidence type="ECO:0000256" key="1">
    <source>
        <dbReference type="SAM" id="MobiDB-lite"/>
    </source>
</evidence>
<keyword evidence="2" id="KW-0472">Membrane</keyword>
<protein>
    <submittedName>
        <fullName evidence="5">Fimbrial subunit type 1</fullName>
    </submittedName>
</protein>
<feature type="domain" description="Gram-positive pilin subunit D1 N-terminal" evidence="4">
    <location>
        <begin position="56"/>
        <end position="196"/>
    </location>
</feature>
<feature type="transmembrane region" description="Helical" evidence="2">
    <location>
        <begin position="564"/>
        <end position="582"/>
    </location>
</feature>
<proteinExistence type="predicted"/>
<feature type="chain" id="PRO_5046644306" evidence="3">
    <location>
        <begin position="28"/>
        <end position="591"/>
    </location>
</feature>
<dbReference type="InterPro" id="IPR048052">
    <property type="entry name" value="FM1-like"/>
</dbReference>